<feature type="transmembrane region" description="Helical" evidence="1">
    <location>
        <begin position="359"/>
        <end position="375"/>
    </location>
</feature>
<dbReference type="EMBL" id="PYAS01000017">
    <property type="protein sequence ID" value="PSL23235.1"/>
    <property type="molecule type" value="Genomic_DNA"/>
</dbReference>
<organism evidence="2 3">
    <name type="scientific">Dyadobacter jiangsuensis</name>
    <dbReference type="NCBI Taxonomy" id="1591085"/>
    <lineage>
        <taxon>Bacteria</taxon>
        <taxon>Pseudomonadati</taxon>
        <taxon>Bacteroidota</taxon>
        <taxon>Cytophagia</taxon>
        <taxon>Cytophagales</taxon>
        <taxon>Spirosomataceae</taxon>
        <taxon>Dyadobacter</taxon>
    </lineage>
</organism>
<keyword evidence="1" id="KW-0812">Transmembrane</keyword>
<feature type="transmembrane region" description="Helical" evidence="1">
    <location>
        <begin position="243"/>
        <end position="263"/>
    </location>
</feature>
<gene>
    <name evidence="2" type="ORF">CLV60_117112</name>
</gene>
<accession>A0A2P8FNJ8</accession>
<feature type="transmembrane region" description="Helical" evidence="1">
    <location>
        <begin position="217"/>
        <end position="237"/>
    </location>
</feature>
<proteinExistence type="predicted"/>
<evidence type="ECO:0008006" key="4">
    <source>
        <dbReference type="Google" id="ProtNLM"/>
    </source>
</evidence>
<evidence type="ECO:0000313" key="2">
    <source>
        <dbReference type="EMBL" id="PSL23235.1"/>
    </source>
</evidence>
<dbReference type="AlphaFoldDB" id="A0A2P8FNJ8"/>
<feature type="transmembrane region" description="Helical" evidence="1">
    <location>
        <begin position="451"/>
        <end position="471"/>
    </location>
</feature>
<reference evidence="2 3" key="1">
    <citation type="submission" date="2018-03" db="EMBL/GenBank/DDBJ databases">
        <title>Genomic Encyclopedia of Archaeal and Bacterial Type Strains, Phase II (KMG-II): from individual species to whole genera.</title>
        <authorList>
            <person name="Goeker M."/>
        </authorList>
    </citation>
    <scope>NUCLEOTIDE SEQUENCE [LARGE SCALE GENOMIC DNA]</scope>
    <source>
        <strain evidence="2 3">DSM 29057</strain>
    </source>
</reference>
<evidence type="ECO:0000313" key="3">
    <source>
        <dbReference type="Proteomes" id="UP000241964"/>
    </source>
</evidence>
<feature type="transmembrane region" description="Helical" evidence="1">
    <location>
        <begin position="395"/>
        <end position="415"/>
    </location>
</feature>
<keyword evidence="1" id="KW-0472">Membrane</keyword>
<feature type="transmembrane region" description="Helical" evidence="1">
    <location>
        <begin position="427"/>
        <end position="445"/>
    </location>
</feature>
<feature type="transmembrane region" description="Helical" evidence="1">
    <location>
        <begin position="320"/>
        <end position="347"/>
    </location>
</feature>
<feature type="transmembrane region" description="Helical" evidence="1">
    <location>
        <begin position="131"/>
        <end position="152"/>
    </location>
</feature>
<comment type="caution">
    <text evidence="2">The sequence shown here is derived from an EMBL/GenBank/DDBJ whole genome shotgun (WGS) entry which is preliminary data.</text>
</comment>
<dbReference type="Proteomes" id="UP000241964">
    <property type="component" value="Unassembled WGS sequence"/>
</dbReference>
<sequence>MAIRMGMLCLLILIYMKTFPLLNAERTDVLSFVKAIELKNLKPERSPKSQSQYLFQRLLVVDLLVLASFGYLIFPVIIFLSGFVRVEVLVVFVGLLGYGLYRENRKCIFSINFKLAIKELVVQSRIWRGHWALLGFMALIWLLFSSIGGIGYRNFDSGIRSSLLWHLVADSWPLYFEKGYFGNEFGSISEKAYVYYFAYYLPAAVVGKILGWKAANLALFAYSWLGVSLALMLVRVYVRQRGYTITLIVFTGICLFGGMDYVFNRLLGFTSDRSEMWLSPLHYFSHTRNLFWAPQHCLPTWLIIGVILNHRQISPVLIRIFPLACVSMLLWSPLCLIGIAPFILIILKHHWKEWMQWSWANTAACLLFILLTSFIVSNDFSFGMFFAPNIMQDYWVQYCVFVTAEFLILSSIFVFSNPKILKDDILIIALMLLFVIPVLILGRWNDWSIKLSIPPLFVLSIFVIKQIMWLFESKKKHMVIPLFIFAACALTPLEELTYSAKNYRISFEKPPKIRDFGPNYIVWQQLGDRGSFFFRYLARQ</sequence>
<protein>
    <recommendedName>
        <fullName evidence="4">Alg9-like mannosyltransferase family protein</fullName>
    </recommendedName>
</protein>
<feature type="transmembrane region" description="Helical" evidence="1">
    <location>
        <begin position="290"/>
        <end position="308"/>
    </location>
</feature>
<feature type="transmembrane region" description="Helical" evidence="1">
    <location>
        <begin position="63"/>
        <end position="96"/>
    </location>
</feature>
<keyword evidence="3" id="KW-1185">Reference proteome</keyword>
<name>A0A2P8FNJ8_9BACT</name>
<evidence type="ECO:0000256" key="1">
    <source>
        <dbReference type="SAM" id="Phobius"/>
    </source>
</evidence>
<keyword evidence="1" id="KW-1133">Transmembrane helix</keyword>